<accession>A0ABV2QBJ8</accession>
<name>A0ABV2QBJ8_9BURK</name>
<proteinExistence type="predicted"/>
<dbReference type="EMBL" id="JBEPSH010000006">
    <property type="protein sequence ID" value="MET4578394.1"/>
    <property type="molecule type" value="Genomic_DNA"/>
</dbReference>
<organism evidence="1 2">
    <name type="scientific">Ottowia thiooxydans</name>
    <dbReference type="NCBI Taxonomy" id="219182"/>
    <lineage>
        <taxon>Bacteria</taxon>
        <taxon>Pseudomonadati</taxon>
        <taxon>Pseudomonadota</taxon>
        <taxon>Betaproteobacteria</taxon>
        <taxon>Burkholderiales</taxon>
        <taxon>Comamonadaceae</taxon>
        <taxon>Ottowia</taxon>
    </lineage>
</organism>
<comment type="caution">
    <text evidence="1">The sequence shown here is derived from an EMBL/GenBank/DDBJ whole genome shotgun (WGS) entry which is preliminary data.</text>
</comment>
<evidence type="ECO:0000313" key="2">
    <source>
        <dbReference type="Proteomes" id="UP001549320"/>
    </source>
</evidence>
<gene>
    <name evidence="1" type="ORF">ABIE13_003510</name>
</gene>
<protein>
    <submittedName>
        <fullName evidence="1">Uncharacterized protein</fullName>
    </submittedName>
</protein>
<reference evidence="1 2" key="1">
    <citation type="submission" date="2024-06" db="EMBL/GenBank/DDBJ databases">
        <title>Sorghum-associated microbial communities from plants grown in Nebraska, USA.</title>
        <authorList>
            <person name="Schachtman D."/>
        </authorList>
    </citation>
    <scope>NUCLEOTIDE SEQUENCE [LARGE SCALE GENOMIC DNA]</scope>
    <source>
        <strain evidence="1 2">2709</strain>
    </source>
</reference>
<dbReference type="Proteomes" id="UP001549320">
    <property type="component" value="Unassembled WGS sequence"/>
</dbReference>
<keyword evidence="2" id="KW-1185">Reference proteome</keyword>
<evidence type="ECO:0000313" key="1">
    <source>
        <dbReference type="EMBL" id="MET4578394.1"/>
    </source>
</evidence>
<sequence>MKIFQIFYDDVTRQQLDPAFIALDNSGSERPDWFEYWPIRKTLLHSTFDDEEYLGFFSPRFQEKTRMAGSEVIERVSNSKSEVISFSPFLHESALYPNSFYQGDAVHAGFLKVSQEYFDQVGIRIDLRQLVQDQTRTIFSNYFVAKYRFWKKWRVLADQLFQNCEARDGPLSEKLNAGTLHRGKQSYQMKIFIMERVVSLALELEKLNAEIAVDQAKASIYGTGQVFNHFLVMDALKGQYLKTGSAYYLGIYLNMRKQVIKR</sequence>